<dbReference type="InterPro" id="IPR001660">
    <property type="entry name" value="SAM"/>
</dbReference>
<dbReference type="SUPFAM" id="SSF47769">
    <property type="entry name" value="SAM/Pointed domain"/>
    <property type="match status" value="1"/>
</dbReference>
<keyword evidence="4" id="KW-1185">Reference proteome</keyword>
<evidence type="ECO:0000259" key="2">
    <source>
        <dbReference type="PROSITE" id="PS50105"/>
    </source>
</evidence>
<dbReference type="Pfam" id="PF00536">
    <property type="entry name" value="SAM_1"/>
    <property type="match status" value="1"/>
</dbReference>
<dbReference type="InterPro" id="IPR013761">
    <property type="entry name" value="SAM/pointed_sf"/>
</dbReference>
<name>A0A812V4B5_9DINO</name>
<dbReference type="OrthoDB" id="73680at2759"/>
<dbReference type="Gene3D" id="1.10.150.50">
    <property type="entry name" value="Transcription Factor, Ets-1"/>
    <property type="match status" value="1"/>
</dbReference>
<evidence type="ECO:0000313" key="3">
    <source>
        <dbReference type="EMBL" id="CAE7597515.1"/>
    </source>
</evidence>
<evidence type="ECO:0000256" key="1">
    <source>
        <dbReference type="SAM" id="MobiDB-lite"/>
    </source>
</evidence>
<dbReference type="EMBL" id="CAJNDS010002788">
    <property type="protein sequence ID" value="CAE7597515.1"/>
    <property type="molecule type" value="Genomic_DNA"/>
</dbReference>
<sequence>MHLPPPGSSKVKSCPCASREIDPRSIMPVSVPSATKTPIQGVVLGDCADSVSFEYGEEKLGEQHYDREALAQLPARIFIPELGEMPCERVTGFQMVRVINSELVKQLVLLVLFLDAEGRRRYQFGENHLATQLLSEEQRKKVNFKFIGGPVVILKNTRFSVLKCDNPMDLSLAEFHRWTKAVPNFYVPGRPAPIARPLRQGPSACQTQGGLAKPAGARMDPRQLASPASFPSLPKPKAKPVHPLPKHREAPKTQCPPQSPPGLKLQLEDLEDEQLGHLSSGFSMATTASAPSVTSDFEASSVSAASECPPSPGCSSKAPETLQNSAETAMFQESTPADWSVERVASWLASLDNAAGTWDRYVDSFRENQISGKALRSLTMEELRDDLDIKAFGPRKVIMAEIQKLFATGQ</sequence>
<reference evidence="3" key="1">
    <citation type="submission" date="2021-02" db="EMBL/GenBank/DDBJ databases">
        <authorList>
            <person name="Dougan E. K."/>
            <person name="Rhodes N."/>
            <person name="Thang M."/>
            <person name="Chan C."/>
        </authorList>
    </citation>
    <scope>NUCLEOTIDE SEQUENCE</scope>
</reference>
<dbReference type="PROSITE" id="PS50105">
    <property type="entry name" value="SAM_DOMAIN"/>
    <property type="match status" value="1"/>
</dbReference>
<comment type="caution">
    <text evidence="3">The sequence shown here is derived from an EMBL/GenBank/DDBJ whole genome shotgun (WGS) entry which is preliminary data.</text>
</comment>
<feature type="region of interest" description="Disordered" evidence="1">
    <location>
        <begin position="197"/>
        <end position="264"/>
    </location>
</feature>
<protein>
    <submittedName>
        <fullName evidence="3">WDSUB1 protein</fullName>
    </submittedName>
</protein>
<gene>
    <name evidence="3" type="primary">WDSUB1</name>
    <name evidence="3" type="ORF">SNAT2548_LOCUS33999</name>
</gene>
<proteinExistence type="predicted"/>
<dbReference type="AlphaFoldDB" id="A0A812V4B5"/>
<feature type="domain" description="SAM" evidence="2">
    <location>
        <begin position="339"/>
        <end position="408"/>
    </location>
</feature>
<dbReference type="Proteomes" id="UP000604046">
    <property type="component" value="Unassembled WGS sequence"/>
</dbReference>
<evidence type="ECO:0000313" key="4">
    <source>
        <dbReference type="Proteomes" id="UP000604046"/>
    </source>
</evidence>
<accession>A0A812V4B5</accession>
<dbReference type="SMART" id="SM00454">
    <property type="entry name" value="SAM"/>
    <property type="match status" value="1"/>
</dbReference>
<organism evidence="3 4">
    <name type="scientific">Symbiodinium natans</name>
    <dbReference type="NCBI Taxonomy" id="878477"/>
    <lineage>
        <taxon>Eukaryota</taxon>
        <taxon>Sar</taxon>
        <taxon>Alveolata</taxon>
        <taxon>Dinophyceae</taxon>
        <taxon>Suessiales</taxon>
        <taxon>Symbiodiniaceae</taxon>
        <taxon>Symbiodinium</taxon>
    </lineage>
</organism>